<gene>
    <name evidence="2" type="ORF">HaLaN_30981</name>
</gene>
<sequence length="100" mass="10439">ALAGAGPSLGLGHQRKPSVGKAPGGGMSPSLHSLDMNVVQPSMQHRLHLEPTCDIAFTEHFVVTADHTGCVRTWERPASLQRVSMTLRAAMQAATAGSPG</sequence>
<feature type="region of interest" description="Disordered" evidence="1">
    <location>
        <begin position="1"/>
        <end position="34"/>
    </location>
</feature>
<feature type="compositionally biased region" description="Low complexity" evidence="1">
    <location>
        <begin position="1"/>
        <end position="12"/>
    </location>
</feature>
<comment type="caution">
    <text evidence="2">The sequence shown here is derived from an EMBL/GenBank/DDBJ whole genome shotgun (WGS) entry which is preliminary data.</text>
</comment>
<evidence type="ECO:0000313" key="2">
    <source>
        <dbReference type="EMBL" id="GFH31861.1"/>
    </source>
</evidence>
<protein>
    <submittedName>
        <fullName evidence="2">WD_REPEATS_REGION domain-containing protein</fullName>
    </submittedName>
</protein>
<accession>A0A6A0AHT7</accession>
<dbReference type="Proteomes" id="UP000485058">
    <property type="component" value="Unassembled WGS sequence"/>
</dbReference>
<keyword evidence="3" id="KW-1185">Reference proteome</keyword>
<reference evidence="2 3" key="1">
    <citation type="submission" date="2020-02" db="EMBL/GenBank/DDBJ databases">
        <title>Draft genome sequence of Haematococcus lacustris strain NIES-144.</title>
        <authorList>
            <person name="Morimoto D."/>
            <person name="Nakagawa S."/>
            <person name="Yoshida T."/>
            <person name="Sawayama S."/>
        </authorList>
    </citation>
    <scope>NUCLEOTIDE SEQUENCE [LARGE SCALE GENOMIC DNA]</scope>
    <source>
        <strain evidence="2 3">NIES-144</strain>
    </source>
</reference>
<evidence type="ECO:0000256" key="1">
    <source>
        <dbReference type="SAM" id="MobiDB-lite"/>
    </source>
</evidence>
<evidence type="ECO:0000313" key="3">
    <source>
        <dbReference type="Proteomes" id="UP000485058"/>
    </source>
</evidence>
<feature type="non-terminal residue" evidence="2">
    <location>
        <position position="1"/>
    </location>
</feature>
<organism evidence="2 3">
    <name type="scientific">Haematococcus lacustris</name>
    <name type="common">Green alga</name>
    <name type="synonym">Haematococcus pluvialis</name>
    <dbReference type="NCBI Taxonomy" id="44745"/>
    <lineage>
        <taxon>Eukaryota</taxon>
        <taxon>Viridiplantae</taxon>
        <taxon>Chlorophyta</taxon>
        <taxon>core chlorophytes</taxon>
        <taxon>Chlorophyceae</taxon>
        <taxon>CS clade</taxon>
        <taxon>Chlamydomonadales</taxon>
        <taxon>Haematococcaceae</taxon>
        <taxon>Haematococcus</taxon>
    </lineage>
</organism>
<proteinExistence type="predicted"/>
<dbReference type="AlphaFoldDB" id="A0A6A0AHT7"/>
<dbReference type="EMBL" id="BLLF01006012">
    <property type="protein sequence ID" value="GFH31861.1"/>
    <property type="molecule type" value="Genomic_DNA"/>
</dbReference>
<name>A0A6A0AHT7_HAELA</name>